<evidence type="ECO:0000313" key="2">
    <source>
        <dbReference type="EMBL" id="TDR93087.1"/>
    </source>
</evidence>
<dbReference type="Pfam" id="PF00561">
    <property type="entry name" value="Abhydrolase_1"/>
    <property type="match status" value="1"/>
</dbReference>
<dbReference type="SUPFAM" id="SSF53474">
    <property type="entry name" value="alpha/beta-Hydrolases"/>
    <property type="match status" value="1"/>
</dbReference>
<dbReference type="Gene3D" id="3.40.50.1820">
    <property type="entry name" value="alpha/beta hydrolase"/>
    <property type="match status" value="1"/>
</dbReference>
<dbReference type="PANTHER" id="PTHR43433">
    <property type="entry name" value="HYDROLASE, ALPHA/BETA FOLD FAMILY PROTEIN"/>
    <property type="match status" value="1"/>
</dbReference>
<dbReference type="PANTHER" id="PTHR43433:SF5">
    <property type="entry name" value="AB HYDROLASE-1 DOMAIN-CONTAINING PROTEIN"/>
    <property type="match status" value="1"/>
</dbReference>
<protein>
    <submittedName>
        <fullName evidence="2">Pimeloyl-ACP methyl ester carboxylesterase</fullName>
    </submittedName>
</protein>
<dbReference type="InterPro" id="IPR000073">
    <property type="entry name" value="AB_hydrolase_1"/>
</dbReference>
<dbReference type="GO" id="GO:0046503">
    <property type="term" value="P:glycerolipid catabolic process"/>
    <property type="evidence" value="ECO:0007669"/>
    <property type="project" value="TreeGrafter"/>
</dbReference>
<evidence type="ECO:0000313" key="3">
    <source>
        <dbReference type="Proteomes" id="UP000295122"/>
    </source>
</evidence>
<dbReference type="InterPro" id="IPR050471">
    <property type="entry name" value="AB_hydrolase"/>
</dbReference>
<organism evidence="2 3">
    <name type="scientific">Enterovirga rhinocerotis</name>
    <dbReference type="NCBI Taxonomy" id="1339210"/>
    <lineage>
        <taxon>Bacteria</taxon>
        <taxon>Pseudomonadati</taxon>
        <taxon>Pseudomonadota</taxon>
        <taxon>Alphaproteobacteria</taxon>
        <taxon>Hyphomicrobiales</taxon>
        <taxon>Methylobacteriaceae</taxon>
        <taxon>Enterovirga</taxon>
    </lineage>
</organism>
<dbReference type="AlphaFoldDB" id="A0A4R7C8P9"/>
<accession>A0A4R7C8P9</accession>
<sequence>MVRSLAWHGLGFNARAALRFGATGMNALVPQLAKVGEAEIAYIDLPAEDGPGGGDPILLIHGFASTHGVNWVNPNWATTLTRAGYRVVAFDNRGHGRSQKFYEPSDYDTSTMAEDARALLDHLGIWQADVMGYSMGSRITAFLTLEHPERVRSCLLGGLGIHLVEGVGLPPGIADAMEVPSLDDLTEPTQRMFRAFAETNRQDLKALAACIRGTRQTLSRDDVGAIRVPTLVSVGTNDPIAGSAAELAALIPGAKVLDIPGRDHNLAVGDRTHKAGVLAFLAERP</sequence>
<dbReference type="PRINTS" id="PR00111">
    <property type="entry name" value="ABHYDROLASE"/>
</dbReference>
<keyword evidence="3" id="KW-1185">Reference proteome</keyword>
<dbReference type="InterPro" id="IPR029058">
    <property type="entry name" value="AB_hydrolase_fold"/>
</dbReference>
<dbReference type="EMBL" id="SNZR01000011">
    <property type="protein sequence ID" value="TDR93087.1"/>
    <property type="molecule type" value="Genomic_DNA"/>
</dbReference>
<dbReference type="GO" id="GO:0004806">
    <property type="term" value="F:triacylglycerol lipase activity"/>
    <property type="evidence" value="ECO:0007669"/>
    <property type="project" value="TreeGrafter"/>
</dbReference>
<feature type="domain" description="AB hydrolase-1" evidence="1">
    <location>
        <begin position="56"/>
        <end position="156"/>
    </location>
</feature>
<name>A0A4R7C8P9_9HYPH</name>
<evidence type="ECO:0000259" key="1">
    <source>
        <dbReference type="Pfam" id="PF00561"/>
    </source>
</evidence>
<gene>
    <name evidence="2" type="ORF">EV668_0340</name>
</gene>
<dbReference type="Proteomes" id="UP000295122">
    <property type="component" value="Unassembled WGS sequence"/>
</dbReference>
<reference evidence="2 3" key="1">
    <citation type="submission" date="2019-03" db="EMBL/GenBank/DDBJ databases">
        <title>Genomic Encyclopedia of Type Strains, Phase IV (KMG-IV): sequencing the most valuable type-strain genomes for metagenomic binning, comparative biology and taxonomic classification.</title>
        <authorList>
            <person name="Goeker M."/>
        </authorList>
    </citation>
    <scope>NUCLEOTIDE SEQUENCE [LARGE SCALE GENOMIC DNA]</scope>
    <source>
        <strain evidence="2 3">DSM 25903</strain>
    </source>
</reference>
<proteinExistence type="predicted"/>
<comment type="caution">
    <text evidence="2">The sequence shown here is derived from an EMBL/GenBank/DDBJ whole genome shotgun (WGS) entry which is preliminary data.</text>
</comment>